<dbReference type="Gene3D" id="1.20.960.30">
    <property type="match status" value="1"/>
</dbReference>
<evidence type="ECO:0000256" key="10">
    <source>
        <dbReference type="ARBA" id="ARBA00023306"/>
    </source>
</evidence>
<name>T2MFT1_HYDVU</name>
<feature type="repeat" description="WD" evidence="12">
    <location>
        <begin position="227"/>
        <end position="268"/>
    </location>
</feature>
<evidence type="ECO:0000256" key="11">
    <source>
        <dbReference type="HAMAP-Rule" id="MF_03141"/>
    </source>
</evidence>
<dbReference type="CDD" id="cd00200">
    <property type="entry name" value="WD40"/>
    <property type="match status" value="1"/>
</dbReference>
<keyword evidence="7 11" id="KW-0498">Mitosis</keyword>
<dbReference type="PROSITE" id="PS50231">
    <property type="entry name" value="RICIN_B_LECTIN"/>
    <property type="match status" value="1"/>
</dbReference>
<dbReference type="GO" id="GO:0051301">
    <property type="term" value="P:cell division"/>
    <property type="evidence" value="ECO:0007669"/>
    <property type="project" value="UniProtKB-KW"/>
</dbReference>
<keyword evidence="4 11" id="KW-0132">Cell division</keyword>
<dbReference type="Gene3D" id="2.130.10.10">
    <property type="entry name" value="YVTN repeat-like/Quinoprotein amine dehydrogenase"/>
    <property type="match status" value="1"/>
</dbReference>
<proteinExistence type="evidence at transcript level"/>
<comment type="function">
    <text evidence="11">Positively regulates the activity of the minus-end directed microtubule motor protein dynein. May enhance dynein-mediated microtubule sliding by targeting dynein to the microtubule plus end. Required for several dynein- and microtubule-dependent processes.</text>
</comment>
<feature type="repeat" description="WD" evidence="12">
    <location>
        <begin position="330"/>
        <end position="371"/>
    </location>
</feature>
<evidence type="ECO:0000256" key="8">
    <source>
        <dbReference type="ARBA" id="ARBA00023054"/>
    </source>
</evidence>
<gene>
    <name evidence="14" type="primary">PAFAH1B1</name>
</gene>
<dbReference type="OrthoDB" id="674604at2759"/>
<evidence type="ECO:0000256" key="7">
    <source>
        <dbReference type="ARBA" id="ARBA00022776"/>
    </source>
</evidence>
<dbReference type="GO" id="GO:0051012">
    <property type="term" value="P:microtubule sliding"/>
    <property type="evidence" value="ECO:0007669"/>
    <property type="project" value="UniProtKB-UniRule"/>
</dbReference>
<accession>T2MFT1</accession>
<dbReference type="InterPro" id="IPR019775">
    <property type="entry name" value="WD40_repeat_CS"/>
</dbReference>
<dbReference type="PANTHER" id="PTHR22847:SF637">
    <property type="entry name" value="WD REPEAT DOMAIN 5B"/>
    <property type="match status" value="1"/>
</dbReference>
<feature type="repeat" description="WD" evidence="12">
    <location>
        <begin position="143"/>
        <end position="184"/>
    </location>
</feature>
<evidence type="ECO:0000256" key="12">
    <source>
        <dbReference type="PROSITE-ProRule" id="PRU00221"/>
    </source>
</evidence>
<comment type="domain">
    <text evidence="11">Dimerization mediated by the LisH domain may be required to activate dynein.</text>
</comment>
<dbReference type="InterPro" id="IPR017252">
    <property type="entry name" value="Dynein_regulator_LIS1"/>
</dbReference>
<dbReference type="PROSITE" id="PS50082">
    <property type="entry name" value="WD_REPEATS_2"/>
    <property type="match status" value="7"/>
</dbReference>
<dbReference type="FunFam" id="1.20.960.30:FF:000002">
    <property type="entry name" value="Platelet-activating factor acetylhydrolase ib"/>
    <property type="match status" value="1"/>
</dbReference>
<dbReference type="PROSITE" id="PS00678">
    <property type="entry name" value="WD_REPEATS_1"/>
    <property type="match status" value="4"/>
</dbReference>
<feature type="repeat" description="WD" evidence="12">
    <location>
        <begin position="303"/>
        <end position="329"/>
    </location>
</feature>
<dbReference type="GO" id="GO:1990234">
    <property type="term" value="C:transferase complex"/>
    <property type="evidence" value="ECO:0007669"/>
    <property type="project" value="UniProtKB-ARBA"/>
</dbReference>
<dbReference type="GO" id="GO:0007154">
    <property type="term" value="P:cell communication"/>
    <property type="evidence" value="ECO:0007669"/>
    <property type="project" value="UniProtKB-ARBA"/>
</dbReference>
<dbReference type="InterPro" id="IPR056795">
    <property type="entry name" value="PAC1-like_LisH-like_dom"/>
</dbReference>
<evidence type="ECO:0000256" key="3">
    <source>
        <dbReference type="ARBA" id="ARBA00022574"/>
    </source>
</evidence>
<dbReference type="KEGG" id="hmg:100212337"/>
<dbReference type="SUPFAM" id="SSF50978">
    <property type="entry name" value="WD40 repeat-like"/>
    <property type="match status" value="1"/>
</dbReference>
<sequence length="406" mass="46321">MVLSAKQKEELNNSVADYLMQAGYMQTLDRFREEANIDNEIEKKYVNLLEKKWTSVVRLQRKVMELEARLSEMEKEVETGPSKKNRSVEDWIPRAPEKYTLSGHRSPVTKVLFHPVYSLMLTSSDDATIKVWDYETGDYERTLKGHTDAVQDLSFDHPGKYLASCSADMTIKIWDFQTYECIKTLHGHDHNISSVSFMPSGDYIVSGSRDKTIKMWEVATGYCVKTFTGHREWVRCVKVSQDGTLIASCSNDQTVRIWIIATGECKLELSDHDHVVETVAWAPQKSAQYINETTGNDKNNFHSGSFLASGSRDKKIKVWDGNSGVCLFTLEGHDNWVREIMFHPGGKFLMSCSDDKTLRTWDIKNQRCVKTLVAHDHFCTTFDFHNSAPIAVTGSVDLTAKIWDCR</sequence>
<dbReference type="AlphaFoldDB" id="T2MFT1"/>
<dbReference type="GO" id="GO:0016787">
    <property type="term" value="F:hydrolase activity"/>
    <property type="evidence" value="ECO:0007669"/>
    <property type="project" value="UniProtKB-KW"/>
</dbReference>
<comment type="subcellular location">
    <subcellularLocation>
        <location evidence="11">Cytoplasm</location>
        <location evidence="11">Cytoskeleton</location>
    </subcellularLocation>
    <subcellularLocation>
        <location evidence="11">Cytoplasm</location>
        <location evidence="11">Cytoskeleton</location>
        <location evidence="11">Microtubule organizing center</location>
        <location evidence="11">Centrosome</location>
    </subcellularLocation>
    <text evidence="11">Localizes to the plus end of microtubules and to the centrosome.</text>
</comment>
<dbReference type="EMBL" id="HAAD01004732">
    <property type="protein sequence ID" value="CDG70964.1"/>
    <property type="molecule type" value="mRNA"/>
</dbReference>
<keyword evidence="8 11" id="KW-0175">Coiled coil</keyword>
<dbReference type="InterPro" id="IPR006594">
    <property type="entry name" value="LisH"/>
</dbReference>
<dbReference type="FunFam" id="2.130.10.10:FF:000342">
    <property type="entry name" value="Nuclear distribution protein PAC1"/>
    <property type="match status" value="1"/>
</dbReference>
<evidence type="ECO:0000256" key="9">
    <source>
        <dbReference type="ARBA" id="ARBA00023212"/>
    </source>
</evidence>
<dbReference type="OMA" id="WHVATKE"/>
<dbReference type="InterPro" id="IPR001680">
    <property type="entry name" value="WD40_rpt"/>
</dbReference>
<dbReference type="SMART" id="SM00320">
    <property type="entry name" value="WD40"/>
    <property type="match status" value="7"/>
</dbReference>
<evidence type="ECO:0000259" key="13">
    <source>
        <dbReference type="Pfam" id="PF24951"/>
    </source>
</evidence>
<evidence type="ECO:0000256" key="4">
    <source>
        <dbReference type="ARBA" id="ARBA00022618"/>
    </source>
</evidence>
<dbReference type="HAMAP" id="MF_03141">
    <property type="entry name" value="lis1"/>
    <property type="match status" value="1"/>
</dbReference>
<keyword evidence="6" id="KW-0677">Repeat</keyword>
<dbReference type="GO" id="GO:0006909">
    <property type="term" value="P:phagocytosis"/>
    <property type="evidence" value="ECO:0007669"/>
    <property type="project" value="UniProtKB-ARBA"/>
</dbReference>
<dbReference type="GeneID" id="100212337"/>
<protein>
    <recommendedName>
        <fullName evidence="11">Lissencephaly-1 homolog</fullName>
    </recommendedName>
</protein>
<organism evidence="14">
    <name type="scientific">Hydra vulgaris</name>
    <name type="common">Hydra</name>
    <name type="synonym">Hydra attenuata</name>
    <dbReference type="NCBI Taxonomy" id="6087"/>
    <lineage>
        <taxon>Eukaryota</taxon>
        <taxon>Metazoa</taxon>
        <taxon>Cnidaria</taxon>
        <taxon>Hydrozoa</taxon>
        <taxon>Hydroidolina</taxon>
        <taxon>Anthoathecata</taxon>
        <taxon>Aplanulata</taxon>
        <taxon>Hydridae</taxon>
        <taxon>Hydra</taxon>
    </lineage>
</organism>
<dbReference type="PRINTS" id="PR00320">
    <property type="entry name" value="GPROTEINBRPT"/>
</dbReference>
<feature type="repeat" description="WD" evidence="12">
    <location>
        <begin position="372"/>
        <end position="406"/>
    </location>
</feature>
<feature type="repeat" description="WD" evidence="12">
    <location>
        <begin position="101"/>
        <end position="142"/>
    </location>
</feature>
<dbReference type="GO" id="GO:0000132">
    <property type="term" value="P:establishment of mitotic spindle orientation"/>
    <property type="evidence" value="ECO:0007669"/>
    <property type="project" value="UniProtKB-UniRule"/>
</dbReference>
<dbReference type="InterPro" id="IPR037190">
    <property type="entry name" value="LIS1_N"/>
</dbReference>
<dbReference type="PANTHER" id="PTHR22847">
    <property type="entry name" value="WD40 REPEAT PROTEIN"/>
    <property type="match status" value="1"/>
</dbReference>
<dbReference type="GO" id="GO:0005813">
    <property type="term" value="C:centrosome"/>
    <property type="evidence" value="ECO:0007669"/>
    <property type="project" value="UniProtKB-SubCell"/>
</dbReference>
<dbReference type="GO" id="GO:0005737">
    <property type="term" value="C:cytoplasm"/>
    <property type="evidence" value="ECO:0007669"/>
    <property type="project" value="UniProtKB-UniRule"/>
</dbReference>
<dbReference type="PIRSF" id="PIRSF037647">
    <property type="entry name" value="Dynein_regulator_Lis1"/>
    <property type="match status" value="1"/>
</dbReference>
<reference evidence="14" key="1">
    <citation type="journal article" date="2013" name="Genome Biol. Evol.">
        <title>Punctuated emergences of genetic and phenotypic innovations in eumetazoan, bilaterian, euteleostome, and hominidae ancestors.</title>
        <authorList>
            <person name="Wenger Y."/>
            <person name="Galliot B."/>
        </authorList>
    </citation>
    <scope>NUCLEOTIDE SEQUENCE</scope>
    <source>
        <tissue evidence="14">Whole animals</tissue>
    </source>
</reference>
<evidence type="ECO:0000313" key="14">
    <source>
        <dbReference type="EMBL" id="CDG70964.1"/>
    </source>
</evidence>
<keyword evidence="2 11" id="KW-0963">Cytoplasm</keyword>
<dbReference type="GO" id="GO:0070840">
    <property type="term" value="F:dynein complex binding"/>
    <property type="evidence" value="ECO:0007669"/>
    <property type="project" value="UniProtKB-UniRule"/>
</dbReference>
<keyword evidence="3 12" id="KW-0853">WD repeat</keyword>
<dbReference type="GO" id="GO:0023052">
    <property type="term" value="P:signaling"/>
    <property type="evidence" value="ECO:0007669"/>
    <property type="project" value="UniProtKB-ARBA"/>
</dbReference>
<dbReference type="GO" id="GO:0005874">
    <property type="term" value="C:microtubule"/>
    <property type="evidence" value="ECO:0007669"/>
    <property type="project" value="UniProtKB-KW"/>
</dbReference>
<evidence type="ECO:0000256" key="5">
    <source>
        <dbReference type="ARBA" id="ARBA00022701"/>
    </source>
</evidence>
<dbReference type="PROSITE" id="PS50294">
    <property type="entry name" value="WD_REPEATS_REGION"/>
    <property type="match status" value="6"/>
</dbReference>
<evidence type="ECO:0000256" key="6">
    <source>
        <dbReference type="ARBA" id="ARBA00022737"/>
    </source>
</evidence>
<dbReference type="Pfam" id="PF00400">
    <property type="entry name" value="WD40"/>
    <property type="match status" value="7"/>
</dbReference>
<evidence type="ECO:0000256" key="2">
    <source>
        <dbReference type="ARBA" id="ARBA00022490"/>
    </source>
</evidence>
<dbReference type="InterPro" id="IPR015943">
    <property type="entry name" value="WD40/YVTN_repeat-like_dom_sf"/>
</dbReference>
<keyword evidence="5 11" id="KW-0493">Microtubule</keyword>
<keyword evidence="10 11" id="KW-0131">Cell cycle</keyword>
<dbReference type="Pfam" id="PF24951">
    <property type="entry name" value="LisH_PAC1"/>
    <property type="match status" value="1"/>
</dbReference>
<feature type="repeat" description="WD" evidence="12">
    <location>
        <begin position="185"/>
        <end position="226"/>
    </location>
</feature>
<feature type="domain" description="PAC1-like LisH-like dimerisation" evidence="13">
    <location>
        <begin position="6"/>
        <end position="39"/>
    </location>
</feature>
<dbReference type="SMART" id="SM00667">
    <property type="entry name" value="LisH"/>
    <property type="match status" value="1"/>
</dbReference>
<keyword evidence="14" id="KW-0378">Hydrolase</keyword>
<dbReference type="SUPFAM" id="SSF109925">
    <property type="entry name" value="Lissencephaly-1 protein (Lis-1, PAF-AH alpha) N-terminal domain"/>
    <property type="match status" value="1"/>
</dbReference>
<dbReference type="PROSITE" id="PS50896">
    <property type="entry name" value="LISH"/>
    <property type="match status" value="1"/>
</dbReference>
<keyword evidence="1 11" id="KW-0813">Transport</keyword>
<comment type="similarity">
    <text evidence="11">Belongs to the WD repeat LIS1/nudF family.</text>
</comment>
<dbReference type="InterPro" id="IPR036322">
    <property type="entry name" value="WD40_repeat_dom_sf"/>
</dbReference>
<dbReference type="GO" id="GO:0005875">
    <property type="term" value="C:microtubule associated complex"/>
    <property type="evidence" value="ECO:0007669"/>
    <property type="project" value="UniProtKB-UniRule"/>
</dbReference>
<keyword evidence="9 11" id="KW-0206">Cytoskeleton</keyword>
<evidence type="ECO:0000256" key="1">
    <source>
        <dbReference type="ARBA" id="ARBA00022448"/>
    </source>
</evidence>
<dbReference type="InterPro" id="IPR020472">
    <property type="entry name" value="WD40_PAC1"/>
</dbReference>